<evidence type="ECO:0000313" key="7">
    <source>
        <dbReference type="EMBL" id="GAA1802693.1"/>
    </source>
</evidence>
<sequence>MPISRRGFLVAGAAGAAAVATQAVPGVASAAGRERYSWRNAEIVGGGFVPGIVFNQTEPGLAYARTDIGGAYRWDRRRERWVPLLDWVGWEQWGWTGVASIATDPVETDRVYAAVGTYTNDWDPSPGAILRSRDRGATWKASPLPFKLGGNMPGRGIGERLVIDPNRNSVLYLAAPSGNGLWRSTNSGVAWAKVESFPNVGNFVPDPNDVGGYNGDNQGVLFVVFDPRTGGRNRATKTIYVGVADTGNILYRSTDAGATWERVAGQPTGYLPHKGVLDHEGGFLYLATSNTAGPYDGSKGQVWKLDTATGAWTDITPMPHDWWEAEVGYSGLTIDRQNPGTLMVATQIKWWPDVIFFRTTDGGATWTRSWELGNWPERNDRFTIDITEAPWLTWNNTPALPERAPKLGWMTESLEIDPFNSDHLLYGTGATIYGTDNLTDWDAGGTIQISVRARGLEETAVLDLISPPVGAQLISAVGDVGGFIHSDFTKPGLMFANPTFGSTTSLDFAQLLPSTIVRVGNPSGSSIHFGISTDGGATWTPAGAEPAGVTAGGNVAVSADGTRVVWSPDGAAPHYSADGGATWTAVSGLTGGVVQADRVSATFYAYSGGVFHTSTDGGASFAATAAAGLPASNVRFAAVPGVAGDIWLAGGSATGEYGLWHSTDGGATFAKVASVEEADNIGFGRPAPGRSYPTLFSSAKVDGVRGIFRSDDKGRRWTRVNDDDHQWAWTGAAITGDPRVYGRVYVATNGRGVIVGDRR</sequence>
<keyword evidence="5" id="KW-0624">Polysaccharide degradation</keyword>
<accession>A0ABN2LXV6</accession>
<dbReference type="SUPFAM" id="SSF110296">
    <property type="entry name" value="Oligoxyloglucan reducing end-specific cellobiohydrolase"/>
    <property type="match status" value="2"/>
</dbReference>
<organism evidence="7 8">
    <name type="scientific">Luedemannella flava</name>
    <dbReference type="NCBI Taxonomy" id="349316"/>
    <lineage>
        <taxon>Bacteria</taxon>
        <taxon>Bacillati</taxon>
        <taxon>Actinomycetota</taxon>
        <taxon>Actinomycetes</taxon>
        <taxon>Micromonosporales</taxon>
        <taxon>Micromonosporaceae</taxon>
        <taxon>Luedemannella</taxon>
    </lineage>
</organism>
<name>A0ABN2LXV6_9ACTN</name>
<keyword evidence="1" id="KW-0732">Signal</keyword>
<dbReference type="InterPro" id="IPR006311">
    <property type="entry name" value="TAT_signal"/>
</dbReference>
<evidence type="ECO:0000256" key="3">
    <source>
        <dbReference type="ARBA" id="ARBA00023277"/>
    </source>
</evidence>
<dbReference type="Proteomes" id="UP001500218">
    <property type="component" value="Unassembled WGS sequence"/>
</dbReference>
<dbReference type="PROSITE" id="PS51318">
    <property type="entry name" value="TAT"/>
    <property type="match status" value="1"/>
</dbReference>
<comment type="caution">
    <text evidence="7">The sequence shown here is derived from an EMBL/GenBank/DDBJ whole genome shotgun (WGS) entry which is preliminary data.</text>
</comment>
<dbReference type="PANTHER" id="PTHR43739:SF2">
    <property type="entry name" value="OLIGOXYLOGLUCAN-REDUCING END-SPECIFIC XYLOGLUCANASE-RELATED"/>
    <property type="match status" value="1"/>
</dbReference>
<gene>
    <name evidence="7" type="ORF">GCM10009682_25660</name>
</gene>
<keyword evidence="4" id="KW-0326">Glycosidase</keyword>
<dbReference type="RefSeq" id="WP_344130014.1">
    <property type="nucleotide sequence ID" value="NZ_BAAALT010000065.1"/>
</dbReference>
<dbReference type="EMBL" id="BAAALT010000065">
    <property type="protein sequence ID" value="GAA1802693.1"/>
    <property type="molecule type" value="Genomic_DNA"/>
</dbReference>
<keyword evidence="2" id="KW-0378">Hydrolase</keyword>
<keyword evidence="8" id="KW-1185">Reference proteome</keyword>
<evidence type="ECO:0000313" key="8">
    <source>
        <dbReference type="Proteomes" id="UP001500218"/>
    </source>
</evidence>
<proteinExistence type="inferred from homology"/>
<dbReference type="Gene3D" id="2.130.10.10">
    <property type="entry name" value="YVTN repeat-like/Quinoprotein amine dehydrogenase"/>
    <property type="match status" value="2"/>
</dbReference>
<protein>
    <submittedName>
        <fullName evidence="7">Cellulose binding domain-containing protein</fullName>
    </submittedName>
</protein>
<reference evidence="7 8" key="1">
    <citation type="journal article" date="2019" name="Int. J. Syst. Evol. Microbiol.">
        <title>The Global Catalogue of Microorganisms (GCM) 10K type strain sequencing project: providing services to taxonomists for standard genome sequencing and annotation.</title>
        <authorList>
            <consortium name="The Broad Institute Genomics Platform"/>
            <consortium name="The Broad Institute Genome Sequencing Center for Infectious Disease"/>
            <person name="Wu L."/>
            <person name="Ma J."/>
        </authorList>
    </citation>
    <scope>NUCLEOTIDE SEQUENCE [LARGE SCALE GENOMIC DNA]</scope>
    <source>
        <strain evidence="7 8">JCM 13250</strain>
    </source>
</reference>
<keyword evidence="3" id="KW-0119">Carbohydrate metabolism</keyword>
<dbReference type="InterPro" id="IPR015943">
    <property type="entry name" value="WD40/YVTN_repeat-like_dom_sf"/>
</dbReference>
<dbReference type="InterPro" id="IPR052025">
    <property type="entry name" value="Xyloglucanase_GH74"/>
</dbReference>
<dbReference type="CDD" id="cd15482">
    <property type="entry name" value="Sialidase_non-viral"/>
    <property type="match status" value="2"/>
</dbReference>
<evidence type="ECO:0000256" key="6">
    <source>
        <dbReference type="ARBA" id="ARBA00037986"/>
    </source>
</evidence>
<evidence type="ECO:0000256" key="1">
    <source>
        <dbReference type="ARBA" id="ARBA00022729"/>
    </source>
</evidence>
<evidence type="ECO:0000256" key="5">
    <source>
        <dbReference type="ARBA" id="ARBA00023326"/>
    </source>
</evidence>
<dbReference type="PANTHER" id="PTHR43739">
    <property type="entry name" value="XYLOGLUCANASE (EUROFUNG)"/>
    <property type="match status" value="1"/>
</dbReference>
<comment type="similarity">
    <text evidence="6">Belongs to the glycosyl hydrolase 74 family.</text>
</comment>
<evidence type="ECO:0000256" key="2">
    <source>
        <dbReference type="ARBA" id="ARBA00022801"/>
    </source>
</evidence>
<evidence type="ECO:0000256" key="4">
    <source>
        <dbReference type="ARBA" id="ARBA00023295"/>
    </source>
</evidence>